<organism evidence="3 4">
    <name type="scientific">Pricia mediterranea</name>
    <dbReference type="NCBI Taxonomy" id="3076079"/>
    <lineage>
        <taxon>Bacteria</taxon>
        <taxon>Pseudomonadati</taxon>
        <taxon>Bacteroidota</taxon>
        <taxon>Flavobacteriia</taxon>
        <taxon>Flavobacteriales</taxon>
        <taxon>Flavobacteriaceae</taxon>
        <taxon>Pricia</taxon>
    </lineage>
</organism>
<reference evidence="3 4" key="1">
    <citation type="submission" date="2023-09" db="EMBL/GenBank/DDBJ databases">
        <title>Novel taxa isolated from Blanes Bay.</title>
        <authorList>
            <person name="Rey-Velasco X."/>
            <person name="Lucena T."/>
        </authorList>
    </citation>
    <scope>NUCLEOTIDE SEQUENCE [LARGE SCALE GENOMIC DNA]</scope>
    <source>
        <strain evidence="3 4">S334</strain>
    </source>
</reference>
<feature type="region of interest" description="Disordered" evidence="2">
    <location>
        <begin position="568"/>
        <end position="595"/>
    </location>
</feature>
<comment type="caution">
    <text evidence="3">The sequence shown here is derived from an EMBL/GenBank/DDBJ whole genome shotgun (WGS) entry which is preliminary data.</text>
</comment>
<dbReference type="RefSeq" id="WP_314016679.1">
    <property type="nucleotide sequence ID" value="NZ_JAVTTP010000001.1"/>
</dbReference>
<dbReference type="EMBL" id="JAVTTP010000001">
    <property type="protein sequence ID" value="MDT7830424.1"/>
    <property type="molecule type" value="Genomic_DNA"/>
</dbReference>
<keyword evidence="1" id="KW-0175">Coiled coil</keyword>
<feature type="region of interest" description="Disordered" evidence="2">
    <location>
        <begin position="320"/>
        <end position="349"/>
    </location>
</feature>
<feature type="compositionally biased region" description="Basic residues" evidence="2">
    <location>
        <begin position="99"/>
        <end position="111"/>
    </location>
</feature>
<feature type="compositionally biased region" description="Basic residues" evidence="2">
    <location>
        <begin position="151"/>
        <end position="160"/>
    </location>
</feature>
<feature type="region of interest" description="Disordered" evidence="2">
    <location>
        <begin position="81"/>
        <end position="169"/>
    </location>
</feature>
<gene>
    <name evidence="3" type="ORF">RQM65_17275</name>
</gene>
<evidence type="ECO:0000313" key="4">
    <source>
        <dbReference type="Proteomes" id="UP001250656"/>
    </source>
</evidence>
<sequence length="595" mass="68126">MSSEPLIRLEPDGKAPLLSYDIPEPSIYFGTNFIEVEYGSRYFIEKARKKPAEEMRLPMEEIHESFDKEELVDKVQESIDSNFADSPMFPNARPTSGRALKREHHTTRARRSPSAEATGTDKATGTEQEAAHEQMMAQEEAETEGDERARSRARTRKRDHRKESRDTVSREAREIAEMMRAGKRLNIYRSLYGEPKYNYIADPQRAEPVLLLVETYRLASYLGSYGAGRIVKTFTLLPGERTKISIRTFRKSKRTRQESSSILDSFSQESASEFEETIASEQSDRQKYDKSFQYHAEAEAKASWGWGSASVKGGVKGATNSAREEFSKNTSNATNKHAQKASSKREVEVNTNYEERETIEREKSIERELENINVGRTLNYVFRQMNQEFVTILSLVDVRVAFFNGFPETKKEVALHELDRLLEEYIVSEKRKDVRQDIRNSLGNIVDYQGKLHNDFIEERSVGDDFYLRVRKEKTSTYIDPASETEIEVPGIVLSATKNVLRTEGVMVEALIGSGEAVDRYSGRLQELEVERREAEVNKEKAKAEQASLASEAIRKNDRDRTDLLKNLWPENTANPPLEVTVQHKNTDNGREQKK</sequence>
<evidence type="ECO:0000313" key="3">
    <source>
        <dbReference type="EMBL" id="MDT7830424.1"/>
    </source>
</evidence>
<evidence type="ECO:0000256" key="2">
    <source>
        <dbReference type="SAM" id="MobiDB-lite"/>
    </source>
</evidence>
<accession>A0ABU3LB66</accession>
<feature type="compositionally biased region" description="Polar residues" evidence="2">
    <location>
        <begin position="115"/>
        <end position="125"/>
    </location>
</feature>
<dbReference type="Proteomes" id="UP001250656">
    <property type="component" value="Unassembled WGS sequence"/>
</dbReference>
<evidence type="ECO:0000256" key="1">
    <source>
        <dbReference type="SAM" id="Coils"/>
    </source>
</evidence>
<name>A0ABU3LB66_9FLAO</name>
<proteinExistence type="predicted"/>
<feature type="compositionally biased region" description="Basic and acidic residues" evidence="2">
    <location>
        <begin position="585"/>
        <end position="595"/>
    </location>
</feature>
<feature type="coiled-coil region" evidence="1">
    <location>
        <begin position="518"/>
        <end position="552"/>
    </location>
</feature>
<protein>
    <submittedName>
        <fullName evidence="3">Uncharacterized protein</fullName>
    </submittedName>
</protein>
<keyword evidence="4" id="KW-1185">Reference proteome</keyword>